<evidence type="ECO:0000313" key="3">
    <source>
        <dbReference type="Proteomes" id="UP000438914"/>
    </source>
</evidence>
<dbReference type="EMBL" id="VUNG01000007">
    <property type="protein sequence ID" value="MST83955.1"/>
    <property type="molecule type" value="Genomic_DNA"/>
</dbReference>
<sequence length="257" mass="28767">MAKKKTSVLLPGSISDLVKGLQSGAQPNQNSREQQGDEAREEQHQREETVQAESEETAEQTATDQVESAAVDERPLSPTPDSADSNGYQQAESAEERGDDTSAVHEDRYHHDDQPVEQPSQRNGVIRPANVRNGVQPSRSASTAYMQGATNREDVQSRRGRRPKSEAGAEREYHVTRDDSRDSWQLFLDLAHDYKVGGGKLATIYIDETLKNVLDRLKYAGDEKLPTSAILSSIVARFFYDHEKDIKDVLFKNTLPW</sequence>
<accession>A0A7K0KER0</accession>
<protein>
    <recommendedName>
        <fullName evidence="4">DUF3408 domain-containing protein</fullName>
    </recommendedName>
</protein>
<feature type="compositionally biased region" description="Basic and acidic residues" evidence="1">
    <location>
        <begin position="34"/>
        <end position="49"/>
    </location>
</feature>
<evidence type="ECO:0000313" key="2">
    <source>
        <dbReference type="EMBL" id="MST83955.1"/>
    </source>
</evidence>
<evidence type="ECO:0000256" key="1">
    <source>
        <dbReference type="SAM" id="MobiDB-lite"/>
    </source>
</evidence>
<feature type="compositionally biased region" description="Polar residues" evidence="1">
    <location>
        <begin position="23"/>
        <end position="33"/>
    </location>
</feature>
<name>A0A7K0KER0_9BACT</name>
<gene>
    <name evidence="2" type="ORF">FYJ73_04615</name>
</gene>
<comment type="caution">
    <text evidence="2">The sequence shown here is derived from an EMBL/GenBank/DDBJ whole genome shotgun (WGS) entry which is preliminary data.</text>
</comment>
<proteinExistence type="predicted"/>
<dbReference type="Proteomes" id="UP000438914">
    <property type="component" value="Unassembled WGS sequence"/>
</dbReference>
<dbReference type="AlphaFoldDB" id="A0A7K0KER0"/>
<keyword evidence="3" id="KW-1185">Reference proteome</keyword>
<feature type="compositionally biased region" description="Basic and acidic residues" evidence="1">
    <location>
        <begin position="151"/>
        <end position="176"/>
    </location>
</feature>
<evidence type="ECO:0008006" key="4">
    <source>
        <dbReference type="Google" id="ProtNLM"/>
    </source>
</evidence>
<organism evidence="2 3">
    <name type="scientific">Hallella mizrahii</name>
    <dbReference type="NCBI Taxonomy" id="2606637"/>
    <lineage>
        <taxon>Bacteria</taxon>
        <taxon>Pseudomonadati</taxon>
        <taxon>Bacteroidota</taxon>
        <taxon>Bacteroidia</taxon>
        <taxon>Bacteroidales</taxon>
        <taxon>Prevotellaceae</taxon>
        <taxon>Hallella</taxon>
    </lineage>
</organism>
<feature type="region of interest" description="Disordered" evidence="1">
    <location>
        <begin position="1"/>
        <end position="176"/>
    </location>
</feature>
<dbReference type="RefSeq" id="WP_154533539.1">
    <property type="nucleotide sequence ID" value="NZ_VUNG01000007.1"/>
</dbReference>
<feature type="compositionally biased region" description="Polar residues" evidence="1">
    <location>
        <begin position="133"/>
        <end position="150"/>
    </location>
</feature>
<reference evidence="2 3" key="1">
    <citation type="submission" date="2019-08" db="EMBL/GenBank/DDBJ databases">
        <title>In-depth cultivation of the pig gut microbiome towards novel bacterial diversity and tailored functional studies.</title>
        <authorList>
            <person name="Wylensek D."/>
            <person name="Hitch T.C.A."/>
            <person name="Clavel T."/>
        </authorList>
    </citation>
    <scope>NUCLEOTIDE SEQUENCE [LARGE SCALE GENOMIC DNA]</scope>
    <source>
        <strain evidence="2 3">LKV-178-WT-2A</strain>
    </source>
</reference>
<feature type="compositionally biased region" description="Basic and acidic residues" evidence="1">
    <location>
        <begin position="94"/>
        <end position="114"/>
    </location>
</feature>
<feature type="compositionally biased region" description="Polar residues" evidence="1">
    <location>
        <begin position="79"/>
        <end position="92"/>
    </location>
</feature>